<name>A0A8J4UMR4_CLAMG</name>
<protein>
    <submittedName>
        <fullName evidence="3">Ribonucleoside-diphosphate reductase 2 subunit alpha</fullName>
    </submittedName>
</protein>
<keyword evidence="2" id="KW-0812">Transmembrane</keyword>
<evidence type="ECO:0000256" key="2">
    <source>
        <dbReference type="SAM" id="Phobius"/>
    </source>
</evidence>
<organism evidence="3 4">
    <name type="scientific">Clarias magur</name>
    <name type="common">Asian catfish</name>
    <name type="synonym">Macropteronotus magur</name>
    <dbReference type="NCBI Taxonomy" id="1594786"/>
    <lineage>
        <taxon>Eukaryota</taxon>
        <taxon>Metazoa</taxon>
        <taxon>Chordata</taxon>
        <taxon>Craniata</taxon>
        <taxon>Vertebrata</taxon>
        <taxon>Euteleostomi</taxon>
        <taxon>Actinopterygii</taxon>
        <taxon>Neopterygii</taxon>
        <taxon>Teleostei</taxon>
        <taxon>Ostariophysi</taxon>
        <taxon>Siluriformes</taxon>
        <taxon>Clariidae</taxon>
        <taxon>Clarias</taxon>
    </lineage>
</organism>
<feature type="region of interest" description="Disordered" evidence="1">
    <location>
        <begin position="63"/>
        <end position="84"/>
    </location>
</feature>
<feature type="non-terminal residue" evidence="3">
    <location>
        <position position="84"/>
    </location>
</feature>
<gene>
    <name evidence="3" type="primary">nrdE</name>
    <name evidence="3" type="ORF">DAT39_011125</name>
</gene>
<keyword evidence="2" id="KW-0472">Membrane</keyword>
<feature type="transmembrane region" description="Helical" evidence="2">
    <location>
        <begin position="9"/>
        <end position="32"/>
    </location>
</feature>
<dbReference type="EMBL" id="QNUK01000175">
    <property type="protein sequence ID" value="KAF5899167.1"/>
    <property type="molecule type" value="Genomic_DNA"/>
</dbReference>
<proteinExistence type="predicted"/>
<feature type="non-terminal residue" evidence="3">
    <location>
        <position position="1"/>
    </location>
</feature>
<dbReference type="AlphaFoldDB" id="A0A8J4UMR4"/>
<sequence length="84" mass="9423">PLAFCYKRFAIIICGVSNIAITVTASSLPLWVDVRDDVMKYYNVYAKQLSGVCLAVSGDRVKKTNSSFSDQSEQRTRRTLTKAR</sequence>
<comment type="caution">
    <text evidence="3">The sequence shown here is derived from an EMBL/GenBank/DDBJ whole genome shotgun (WGS) entry which is preliminary data.</text>
</comment>
<accession>A0A8J4UMR4</accession>
<evidence type="ECO:0000313" key="4">
    <source>
        <dbReference type="Proteomes" id="UP000727407"/>
    </source>
</evidence>
<evidence type="ECO:0000256" key="1">
    <source>
        <dbReference type="SAM" id="MobiDB-lite"/>
    </source>
</evidence>
<dbReference type="Proteomes" id="UP000727407">
    <property type="component" value="Unassembled WGS sequence"/>
</dbReference>
<keyword evidence="2" id="KW-1133">Transmembrane helix</keyword>
<reference evidence="3" key="1">
    <citation type="submission" date="2020-07" db="EMBL/GenBank/DDBJ databases">
        <title>Clarias magur genome sequencing, assembly and annotation.</title>
        <authorList>
            <person name="Kushwaha B."/>
            <person name="Kumar R."/>
            <person name="Das P."/>
            <person name="Joshi C.G."/>
            <person name="Kumar D."/>
            <person name="Nagpure N.S."/>
            <person name="Pandey M."/>
            <person name="Agarwal S."/>
            <person name="Srivastava S."/>
            <person name="Singh M."/>
            <person name="Sahoo L."/>
            <person name="Jayasankar P."/>
            <person name="Meher P.K."/>
            <person name="Koringa P.G."/>
            <person name="Iquebal M.A."/>
            <person name="Das S.P."/>
            <person name="Bit A."/>
            <person name="Patnaik S."/>
            <person name="Patel N."/>
            <person name="Shah T.M."/>
            <person name="Hinsu A."/>
            <person name="Jena J.K."/>
        </authorList>
    </citation>
    <scope>NUCLEOTIDE SEQUENCE</scope>
    <source>
        <strain evidence="3">CIFAMagur01</strain>
        <tissue evidence="3">Testis</tissue>
    </source>
</reference>
<keyword evidence="4" id="KW-1185">Reference proteome</keyword>
<evidence type="ECO:0000313" key="3">
    <source>
        <dbReference type="EMBL" id="KAF5899167.1"/>
    </source>
</evidence>